<comment type="subcellular location">
    <subcellularLocation>
        <location evidence="1">Membrane</location>
    </subcellularLocation>
</comment>
<evidence type="ECO:0000256" key="6">
    <source>
        <dbReference type="SAM" id="Phobius"/>
    </source>
</evidence>
<organism evidence="8 9">
    <name type="scientific">Strigamia maritima</name>
    <name type="common">European centipede</name>
    <name type="synonym">Geophilus maritimus</name>
    <dbReference type="NCBI Taxonomy" id="126957"/>
    <lineage>
        <taxon>Eukaryota</taxon>
        <taxon>Metazoa</taxon>
        <taxon>Ecdysozoa</taxon>
        <taxon>Arthropoda</taxon>
        <taxon>Myriapoda</taxon>
        <taxon>Chilopoda</taxon>
        <taxon>Pleurostigmophora</taxon>
        <taxon>Geophilomorpha</taxon>
        <taxon>Linotaeniidae</taxon>
        <taxon>Strigamia</taxon>
    </lineage>
</organism>
<dbReference type="InterPro" id="IPR000157">
    <property type="entry name" value="TIR_dom"/>
</dbReference>
<dbReference type="GO" id="GO:0005886">
    <property type="term" value="C:plasma membrane"/>
    <property type="evidence" value="ECO:0007669"/>
    <property type="project" value="TreeGrafter"/>
</dbReference>
<evidence type="ECO:0000313" key="9">
    <source>
        <dbReference type="Proteomes" id="UP000014500"/>
    </source>
</evidence>
<evidence type="ECO:0000256" key="1">
    <source>
        <dbReference type="ARBA" id="ARBA00004370"/>
    </source>
</evidence>
<dbReference type="PhylomeDB" id="T1IZL5"/>
<dbReference type="PANTHER" id="PTHR24365:SF541">
    <property type="entry name" value="PROTEIN TOLL-RELATED"/>
    <property type="match status" value="1"/>
</dbReference>
<keyword evidence="9" id="KW-1185">Reference proteome</keyword>
<feature type="transmembrane region" description="Helical" evidence="6">
    <location>
        <begin position="55"/>
        <end position="80"/>
    </location>
</feature>
<reference evidence="8" key="2">
    <citation type="submission" date="2015-02" db="UniProtKB">
        <authorList>
            <consortium name="EnsemblMetazoa"/>
        </authorList>
    </citation>
    <scope>IDENTIFICATION</scope>
</reference>
<dbReference type="OMA" id="IEWSHEP"/>
<dbReference type="EnsemblMetazoa" id="SMAR006694-RA">
    <property type="protein sequence ID" value="SMAR006694-PA"/>
    <property type="gene ID" value="SMAR006694"/>
</dbReference>
<dbReference type="Pfam" id="PF13676">
    <property type="entry name" value="TIR_2"/>
    <property type="match status" value="1"/>
</dbReference>
<dbReference type="PANTHER" id="PTHR24365">
    <property type="entry name" value="TOLL-LIKE RECEPTOR"/>
    <property type="match status" value="1"/>
</dbReference>
<feature type="domain" description="TIR" evidence="7">
    <location>
        <begin position="106"/>
        <end position="237"/>
    </location>
</feature>
<dbReference type="GO" id="GO:0007165">
    <property type="term" value="P:signal transduction"/>
    <property type="evidence" value="ECO:0007669"/>
    <property type="project" value="InterPro"/>
</dbReference>
<evidence type="ECO:0000259" key="7">
    <source>
        <dbReference type="PROSITE" id="PS50104"/>
    </source>
</evidence>
<dbReference type="eggNOG" id="KOG4641">
    <property type="taxonomic scope" value="Eukaryota"/>
</dbReference>
<evidence type="ECO:0000256" key="4">
    <source>
        <dbReference type="ARBA" id="ARBA00022989"/>
    </source>
</evidence>
<dbReference type="AlphaFoldDB" id="T1IZL5"/>
<dbReference type="InterPro" id="IPR035897">
    <property type="entry name" value="Toll_tir_struct_dom_sf"/>
</dbReference>
<dbReference type="STRING" id="126957.T1IZL5"/>
<protein>
    <recommendedName>
        <fullName evidence="7">TIR domain-containing protein</fullName>
    </recommendedName>
</protein>
<proteinExistence type="predicted"/>
<evidence type="ECO:0000256" key="3">
    <source>
        <dbReference type="ARBA" id="ARBA00022729"/>
    </source>
</evidence>
<evidence type="ECO:0000313" key="8">
    <source>
        <dbReference type="EnsemblMetazoa" id="SMAR006694-PA"/>
    </source>
</evidence>
<accession>T1IZL5</accession>
<dbReference type="Proteomes" id="UP000014500">
    <property type="component" value="Unassembled WGS sequence"/>
</dbReference>
<name>T1IZL5_STRMM</name>
<dbReference type="PROSITE" id="PS50104">
    <property type="entry name" value="TIR"/>
    <property type="match status" value="1"/>
</dbReference>
<dbReference type="Gene3D" id="3.40.50.10140">
    <property type="entry name" value="Toll/interleukin-1 receptor homology (TIR) domain"/>
    <property type="match status" value="1"/>
</dbReference>
<keyword evidence="2 6" id="KW-0812">Transmembrane</keyword>
<dbReference type="EMBL" id="AFFK01020481">
    <property type="status" value="NOT_ANNOTATED_CDS"/>
    <property type="molecule type" value="Genomic_DNA"/>
</dbReference>
<keyword evidence="5 6" id="KW-0472">Membrane</keyword>
<dbReference type="GO" id="GO:0038023">
    <property type="term" value="F:signaling receptor activity"/>
    <property type="evidence" value="ECO:0007669"/>
    <property type="project" value="TreeGrafter"/>
</dbReference>
<dbReference type="FunFam" id="3.40.50.10140:FF:000021">
    <property type="entry name" value="Toll receptor 13"/>
    <property type="match status" value="1"/>
</dbReference>
<sequence>MSFCVTVNIQQIFYQWITTTSDTIKFQDLNNAYCNGSHDPVINRNSCLNVTKQNAILIIVAPTVSISLLFTMVLLLMYFYRLEMKVWFYSRYGELLFYNKDDDNDKLYDAFISYANEDDEWVTEELVHRLNAYKLCIHQRDFPVGGLIADSIAHAVQNSCRTVIVLTPNFLQSQWCQFEFKTAHLQSLENKCQRVIVIVLEGVKNLELDKNLRAYLKTNTYLDINDVNFWRKLKSALPDLKTNQQVQIEIETSL</sequence>
<evidence type="ECO:0000256" key="2">
    <source>
        <dbReference type="ARBA" id="ARBA00022692"/>
    </source>
</evidence>
<evidence type="ECO:0000256" key="5">
    <source>
        <dbReference type="ARBA" id="ARBA00023136"/>
    </source>
</evidence>
<dbReference type="SUPFAM" id="SSF52200">
    <property type="entry name" value="Toll/Interleukin receptor TIR domain"/>
    <property type="match status" value="1"/>
</dbReference>
<dbReference type="SMART" id="SM00255">
    <property type="entry name" value="TIR"/>
    <property type="match status" value="1"/>
</dbReference>
<keyword evidence="4 6" id="KW-1133">Transmembrane helix</keyword>
<dbReference type="HOGENOM" id="CLU_053932_0_1_1"/>
<dbReference type="PRINTS" id="PR01537">
    <property type="entry name" value="INTRLKN1R1F"/>
</dbReference>
<keyword evidence="3" id="KW-0732">Signal</keyword>
<reference evidence="9" key="1">
    <citation type="submission" date="2011-05" db="EMBL/GenBank/DDBJ databases">
        <authorList>
            <person name="Richards S.R."/>
            <person name="Qu J."/>
            <person name="Jiang H."/>
            <person name="Jhangiani S.N."/>
            <person name="Agravi P."/>
            <person name="Goodspeed R."/>
            <person name="Gross S."/>
            <person name="Mandapat C."/>
            <person name="Jackson L."/>
            <person name="Mathew T."/>
            <person name="Pu L."/>
            <person name="Thornton R."/>
            <person name="Saada N."/>
            <person name="Wilczek-Boney K.B."/>
            <person name="Lee S."/>
            <person name="Kovar C."/>
            <person name="Wu Y."/>
            <person name="Scherer S.E."/>
            <person name="Worley K.C."/>
            <person name="Muzny D.M."/>
            <person name="Gibbs R."/>
        </authorList>
    </citation>
    <scope>NUCLEOTIDE SEQUENCE</scope>
    <source>
        <strain evidence="9">Brora</strain>
    </source>
</reference>